<reference evidence="8" key="1">
    <citation type="journal article" date="2019" name="Int. J. Syst. Evol. Microbiol.">
        <title>The Global Catalogue of Microorganisms (GCM) 10K type strain sequencing project: providing services to taxonomists for standard genome sequencing and annotation.</title>
        <authorList>
            <consortium name="The Broad Institute Genomics Platform"/>
            <consortium name="The Broad Institute Genome Sequencing Center for Infectious Disease"/>
            <person name="Wu L."/>
            <person name="Ma J."/>
        </authorList>
    </citation>
    <scope>NUCLEOTIDE SEQUENCE [LARGE SCALE GENOMIC DNA]</scope>
    <source>
        <strain evidence="8">CGMCC 1.8859</strain>
    </source>
</reference>
<keyword evidence="5" id="KW-0067">ATP-binding</keyword>
<dbReference type="PROSITE" id="PS50893">
    <property type="entry name" value="ABC_TRANSPORTER_2"/>
    <property type="match status" value="1"/>
</dbReference>
<dbReference type="PROSITE" id="PS00211">
    <property type="entry name" value="ABC_TRANSPORTER_1"/>
    <property type="match status" value="1"/>
</dbReference>
<name>A0ABQ2PDK8_9NEIS</name>
<dbReference type="CDD" id="cd03220">
    <property type="entry name" value="ABC_KpsT_Wzt"/>
    <property type="match status" value="1"/>
</dbReference>
<dbReference type="RefSeq" id="WP_188706274.1">
    <property type="nucleotide sequence ID" value="NZ_BMLX01000007.1"/>
</dbReference>
<keyword evidence="2" id="KW-0813">Transport</keyword>
<keyword evidence="8" id="KW-1185">Reference proteome</keyword>
<dbReference type="InterPro" id="IPR050683">
    <property type="entry name" value="Bact_Polysacc_Export_ATP-bd"/>
</dbReference>
<accession>A0ABQ2PDK8</accession>
<dbReference type="Pfam" id="PF14524">
    <property type="entry name" value="Wzt_C"/>
    <property type="match status" value="1"/>
</dbReference>
<dbReference type="EMBL" id="BMLX01000007">
    <property type="protein sequence ID" value="GGP23637.1"/>
    <property type="molecule type" value="Genomic_DNA"/>
</dbReference>
<dbReference type="PANTHER" id="PTHR46743">
    <property type="entry name" value="TEICHOIC ACIDS EXPORT ATP-BINDING PROTEIN TAGH"/>
    <property type="match status" value="1"/>
</dbReference>
<dbReference type="Gene3D" id="2.70.50.60">
    <property type="entry name" value="abc- transporter (atp binding component) like domain"/>
    <property type="match status" value="1"/>
</dbReference>
<dbReference type="InterPro" id="IPR029439">
    <property type="entry name" value="Wzt_C"/>
</dbReference>
<keyword evidence="3" id="KW-1003">Cell membrane</keyword>
<dbReference type="SMART" id="SM00382">
    <property type="entry name" value="AAA"/>
    <property type="match status" value="1"/>
</dbReference>
<feature type="domain" description="ABC transporter" evidence="6">
    <location>
        <begin position="4"/>
        <end position="245"/>
    </location>
</feature>
<evidence type="ECO:0000256" key="4">
    <source>
        <dbReference type="ARBA" id="ARBA00022741"/>
    </source>
</evidence>
<comment type="similarity">
    <text evidence="1">Belongs to the ABC transporter superfamily.</text>
</comment>
<evidence type="ECO:0000256" key="5">
    <source>
        <dbReference type="ARBA" id="ARBA00022840"/>
    </source>
</evidence>
<dbReference type="Pfam" id="PF00005">
    <property type="entry name" value="ABC_tran"/>
    <property type="match status" value="1"/>
</dbReference>
<dbReference type="Proteomes" id="UP000637267">
    <property type="component" value="Unassembled WGS sequence"/>
</dbReference>
<gene>
    <name evidence="7" type="primary">wzt</name>
    <name evidence="7" type="ORF">GCM10010970_36370</name>
</gene>
<evidence type="ECO:0000259" key="6">
    <source>
        <dbReference type="PROSITE" id="PS50893"/>
    </source>
</evidence>
<dbReference type="Gene3D" id="3.40.50.300">
    <property type="entry name" value="P-loop containing nucleotide triphosphate hydrolases"/>
    <property type="match status" value="1"/>
</dbReference>
<dbReference type="SUPFAM" id="SSF52540">
    <property type="entry name" value="P-loop containing nucleoside triphosphate hydrolases"/>
    <property type="match status" value="1"/>
</dbReference>
<dbReference type="PANTHER" id="PTHR46743:SF2">
    <property type="entry name" value="TEICHOIC ACIDS EXPORT ATP-BINDING PROTEIN TAGH"/>
    <property type="match status" value="1"/>
</dbReference>
<dbReference type="InterPro" id="IPR003439">
    <property type="entry name" value="ABC_transporter-like_ATP-bd"/>
</dbReference>
<evidence type="ECO:0000256" key="1">
    <source>
        <dbReference type="ARBA" id="ARBA00005417"/>
    </source>
</evidence>
<evidence type="ECO:0000313" key="8">
    <source>
        <dbReference type="Proteomes" id="UP000637267"/>
    </source>
</evidence>
<dbReference type="InterPro" id="IPR017871">
    <property type="entry name" value="ABC_transporter-like_CS"/>
</dbReference>
<dbReference type="InterPro" id="IPR027417">
    <property type="entry name" value="P-loop_NTPase"/>
</dbReference>
<evidence type="ECO:0000256" key="2">
    <source>
        <dbReference type="ARBA" id="ARBA00022448"/>
    </source>
</evidence>
<evidence type="ECO:0000256" key="3">
    <source>
        <dbReference type="ARBA" id="ARBA00022475"/>
    </source>
</evidence>
<keyword evidence="3" id="KW-0472">Membrane</keyword>
<dbReference type="CDD" id="cd10147">
    <property type="entry name" value="Wzt_C-like"/>
    <property type="match status" value="1"/>
</dbReference>
<keyword evidence="4" id="KW-0547">Nucleotide-binding</keyword>
<dbReference type="InterPro" id="IPR003593">
    <property type="entry name" value="AAA+_ATPase"/>
</dbReference>
<comment type="caution">
    <text evidence="7">The sequence shown here is derived from an EMBL/GenBank/DDBJ whole genome shotgun (WGS) entry which is preliminary data.</text>
</comment>
<organism evidence="7 8">
    <name type="scientific">Silvimonas iriomotensis</name>
    <dbReference type="NCBI Taxonomy" id="449662"/>
    <lineage>
        <taxon>Bacteria</taxon>
        <taxon>Pseudomonadati</taxon>
        <taxon>Pseudomonadota</taxon>
        <taxon>Betaproteobacteria</taxon>
        <taxon>Neisseriales</taxon>
        <taxon>Chitinibacteraceae</taxon>
        <taxon>Silvimonas</taxon>
    </lineage>
</organism>
<protein>
    <submittedName>
        <fullName evidence="7">ABC transporter</fullName>
    </submittedName>
</protein>
<proteinExistence type="inferred from homology"/>
<dbReference type="InterPro" id="IPR015860">
    <property type="entry name" value="ABC_transpr_TagH-like"/>
</dbReference>
<sequence>MGTVNVKNLGKAYKQYPTRWSRLAEWLLPGNRKHHSLKWVIQDVSFNIAPGEAVGIIGVNGAGKSTLLKMITGTAAPTTGSVSISGRVAAMLELGMGFHPDFTGRQNVYMSAQLLGLKAEQIDSLMPQIEAFAEIGDYLDHPVRVYSSGMQMRLAFSVATAVRPDVLIVDEALSVGDAYFQHKSFDRIREFSKQGTTLLIVSHDKQAIQSICDRAILLSGGKVAMEGEPEAVMDYYNALLADKQDQQIRQLQTESGKTQTISGTGEAFVTDIALINQDGERVEFVNVGERVVLQVEVQVEAEIPRLVLGYSIKDRLGQVVYGTNTDLKEQPYGPVAAGSKLVYRFEFDANMGPGSYSIQTALHSTQTHLDNNYEWRDLALLFNIVNTDKTPFAGVAWLDPKIGISQQ</sequence>
<evidence type="ECO:0000313" key="7">
    <source>
        <dbReference type="EMBL" id="GGP23637.1"/>
    </source>
</evidence>